<evidence type="ECO:0000313" key="2">
    <source>
        <dbReference type="EMBL" id="MCJ8210768.1"/>
    </source>
</evidence>
<sequence>MKDFKHQVLDTIKHCLELVEEVSIKGTLFDLGSYPGFVQEGEGEVKGELYRINDPQKVFEVLDEYEGLNEDQPEYVRKEIAVTLNDGSELQSWIYEFQPGDGQQYKIIENGDYIAYIRNKVKNVS</sequence>
<dbReference type="Proteomes" id="UP001139450">
    <property type="component" value="Unassembled WGS sequence"/>
</dbReference>
<dbReference type="CDD" id="cd06661">
    <property type="entry name" value="GGCT_like"/>
    <property type="match status" value="1"/>
</dbReference>
<dbReference type="InterPro" id="IPR013024">
    <property type="entry name" value="GGCT-like"/>
</dbReference>
<protein>
    <submittedName>
        <fullName evidence="2">Gamma-glutamylcyclotransferase</fullName>
    </submittedName>
</protein>
<proteinExistence type="predicted"/>
<accession>A0A9X2BDW1</accession>
<dbReference type="EMBL" id="JALJEJ010000006">
    <property type="protein sequence ID" value="MCJ8210768.1"/>
    <property type="molecule type" value="Genomic_DNA"/>
</dbReference>
<organism evidence="2 3">
    <name type="scientific">Mucilaginibacter straminoryzae</name>
    <dbReference type="NCBI Taxonomy" id="2932774"/>
    <lineage>
        <taxon>Bacteria</taxon>
        <taxon>Pseudomonadati</taxon>
        <taxon>Bacteroidota</taxon>
        <taxon>Sphingobacteriia</taxon>
        <taxon>Sphingobacteriales</taxon>
        <taxon>Sphingobacteriaceae</taxon>
        <taxon>Mucilaginibacter</taxon>
    </lineage>
</organism>
<dbReference type="Pfam" id="PF06094">
    <property type="entry name" value="GGACT"/>
    <property type="match status" value="1"/>
</dbReference>
<dbReference type="InterPro" id="IPR009288">
    <property type="entry name" value="AIG2-like_dom"/>
</dbReference>
<name>A0A9X2BDW1_9SPHI</name>
<dbReference type="InterPro" id="IPR036568">
    <property type="entry name" value="GGCT-like_sf"/>
</dbReference>
<keyword evidence="3" id="KW-1185">Reference proteome</keyword>
<gene>
    <name evidence="2" type="ORF">MUY27_13705</name>
</gene>
<dbReference type="SUPFAM" id="SSF110857">
    <property type="entry name" value="Gamma-glutamyl cyclotransferase-like"/>
    <property type="match status" value="1"/>
</dbReference>
<reference evidence="2" key="1">
    <citation type="submission" date="2022-04" db="EMBL/GenBank/DDBJ databases">
        <title>Mucilaginibacter sp. RS28 isolated from freshwater.</title>
        <authorList>
            <person name="Ko S.-R."/>
        </authorList>
    </citation>
    <scope>NUCLEOTIDE SEQUENCE</scope>
    <source>
        <strain evidence="2">RS28</strain>
    </source>
</reference>
<dbReference type="AlphaFoldDB" id="A0A9X2BDW1"/>
<comment type="caution">
    <text evidence="2">The sequence shown here is derived from an EMBL/GenBank/DDBJ whole genome shotgun (WGS) entry which is preliminary data.</text>
</comment>
<feature type="domain" description="Gamma-glutamylcyclotransferase AIG2-like" evidence="1">
    <location>
        <begin position="16"/>
        <end position="113"/>
    </location>
</feature>
<evidence type="ECO:0000313" key="3">
    <source>
        <dbReference type="Proteomes" id="UP001139450"/>
    </source>
</evidence>
<evidence type="ECO:0000259" key="1">
    <source>
        <dbReference type="Pfam" id="PF06094"/>
    </source>
</evidence>
<dbReference type="Gene3D" id="3.10.490.10">
    <property type="entry name" value="Gamma-glutamyl cyclotransferase-like"/>
    <property type="match status" value="1"/>
</dbReference>